<accession>A0A4R6XCC8</accession>
<dbReference type="PROSITE" id="PS51257">
    <property type="entry name" value="PROKAR_LIPOPROTEIN"/>
    <property type="match status" value="1"/>
</dbReference>
<evidence type="ECO:0000256" key="4">
    <source>
        <dbReference type="PROSITE-ProRule" id="PRU00473"/>
    </source>
</evidence>
<feature type="signal peptide" evidence="5">
    <location>
        <begin position="1"/>
        <end position="27"/>
    </location>
</feature>
<dbReference type="GO" id="GO:0009279">
    <property type="term" value="C:cell outer membrane"/>
    <property type="evidence" value="ECO:0007669"/>
    <property type="project" value="UniProtKB-SubCell"/>
</dbReference>
<evidence type="ECO:0000256" key="1">
    <source>
        <dbReference type="ARBA" id="ARBA00004442"/>
    </source>
</evidence>
<dbReference type="InterPro" id="IPR050330">
    <property type="entry name" value="Bact_OuterMem_StrucFunc"/>
</dbReference>
<keyword evidence="3" id="KW-0998">Cell outer membrane</keyword>
<dbReference type="Proteomes" id="UP000295729">
    <property type="component" value="Unassembled WGS sequence"/>
</dbReference>
<reference evidence="7 8" key="1">
    <citation type="submission" date="2019-03" db="EMBL/GenBank/DDBJ databases">
        <title>Genomic Encyclopedia of Type Strains, Phase IV (KMG-IV): sequencing the most valuable type-strain genomes for metagenomic binning, comparative biology and taxonomic classification.</title>
        <authorList>
            <person name="Goeker M."/>
        </authorList>
    </citation>
    <scope>NUCLEOTIDE SEQUENCE [LARGE SCALE GENOMIC DNA]</scope>
    <source>
        <strain evidence="7 8">DSM 5604</strain>
    </source>
</reference>
<keyword evidence="2 4" id="KW-0472">Membrane</keyword>
<evidence type="ECO:0000256" key="3">
    <source>
        <dbReference type="ARBA" id="ARBA00023237"/>
    </source>
</evidence>
<evidence type="ECO:0000313" key="7">
    <source>
        <dbReference type="EMBL" id="TDR13238.1"/>
    </source>
</evidence>
<keyword evidence="8" id="KW-1185">Reference proteome</keyword>
<dbReference type="PROSITE" id="PS51123">
    <property type="entry name" value="OMPA_2"/>
    <property type="match status" value="1"/>
</dbReference>
<dbReference type="PRINTS" id="PR01023">
    <property type="entry name" value="NAFLGMOTY"/>
</dbReference>
<dbReference type="InterPro" id="IPR036737">
    <property type="entry name" value="OmpA-like_sf"/>
</dbReference>
<feature type="chain" id="PRO_5020725887" evidence="5">
    <location>
        <begin position="28"/>
        <end position="226"/>
    </location>
</feature>
<evidence type="ECO:0000259" key="6">
    <source>
        <dbReference type="PROSITE" id="PS51123"/>
    </source>
</evidence>
<sequence length="226" mass="23939">MFRLKSVAAVAALAVLLSGCQSMQRQNATTGETETNSTSKGAIVGAVSGILIGLGTGDNAKERRNRALAGAIAGGAVGAGVGNYFDRQEAELREELQNSGVQVRRVGQDQLVLVMENGIGFESDSYMLDSSIYSTLNGVARVLVEYPDTVLMITGHTDSTGSESYNQTLSLKRAESVSSYLAGQRVATNRLSTMGMGETSPICDNSTSQGRKCNRRVEISIYPKAN</sequence>
<dbReference type="RefSeq" id="WP_133562424.1">
    <property type="nucleotide sequence ID" value="NZ_JAJGNH010000007.1"/>
</dbReference>
<name>A0A4R6XCC8_9GAMM</name>
<dbReference type="OrthoDB" id="9782229at2"/>
<dbReference type="PANTHER" id="PTHR30329:SF21">
    <property type="entry name" value="LIPOPROTEIN YIAD-RELATED"/>
    <property type="match status" value="1"/>
</dbReference>
<dbReference type="AlphaFoldDB" id="A0A4R6XCC8"/>
<dbReference type="Pfam" id="PF13488">
    <property type="entry name" value="Gly-zipper_Omp"/>
    <property type="match status" value="1"/>
</dbReference>
<protein>
    <submittedName>
        <fullName evidence="7">Outer membrane protein OmpA-like peptidoglycan-associated protein</fullName>
    </submittedName>
</protein>
<dbReference type="Gene3D" id="3.30.1330.60">
    <property type="entry name" value="OmpA-like domain"/>
    <property type="match status" value="1"/>
</dbReference>
<dbReference type="InterPro" id="IPR006665">
    <property type="entry name" value="OmpA-like"/>
</dbReference>
<proteinExistence type="predicted"/>
<dbReference type="PRINTS" id="PR01021">
    <property type="entry name" value="OMPADOMAIN"/>
</dbReference>
<comment type="caution">
    <text evidence="7">The sequence shown here is derived from an EMBL/GenBank/DDBJ whole genome shotgun (WGS) entry which is preliminary data.</text>
</comment>
<gene>
    <name evidence="7" type="ORF">C8D85_2114</name>
</gene>
<dbReference type="EMBL" id="SNZA01000003">
    <property type="protein sequence ID" value="TDR13238.1"/>
    <property type="molecule type" value="Genomic_DNA"/>
</dbReference>
<dbReference type="CDD" id="cd07185">
    <property type="entry name" value="OmpA_C-like"/>
    <property type="match status" value="1"/>
</dbReference>
<comment type="subcellular location">
    <subcellularLocation>
        <location evidence="1">Cell outer membrane</location>
    </subcellularLocation>
</comment>
<evidence type="ECO:0000256" key="5">
    <source>
        <dbReference type="SAM" id="SignalP"/>
    </source>
</evidence>
<evidence type="ECO:0000313" key="8">
    <source>
        <dbReference type="Proteomes" id="UP000295729"/>
    </source>
</evidence>
<dbReference type="SUPFAM" id="SSF103088">
    <property type="entry name" value="OmpA-like"/>
    <property type="match status" value="1"/>
</dbReference>
<evidence type="ECO:0000256" key="2">
    <source>
        <dbReference type="ARBA" id="ARBA00023136"/>
    </source>
</evidence>
<dbReference type="InterPro" id="IPR039567">
    <property type="entry name" value="Gly-zipper"/>
</dbReference>
<organism evidence="7 8">
    <name type="scientific">Marinomonas communis</name>
    <dbReference type="NCBI Taxonomy" id="28254"/>
    <lineage>
        <taxon>Bacteria</taxon>
        <taxon>Pseudomonadati</taxon>
        <taxon>Pseudomonadota</taxon>
        <taxon>Gammaproteobacteria</taxon>
        <taxon>Oceanospirillales</taxon>
        <taxon>Oceanospirillaceae</taxon>
        <taxon>Marinomonas</taxon>
    </lineage>
</organism>
<feature type="domain" description="OmpA-like" evidence="6">
    <location>
        <begin position="108"/>
        <end position="225"/>
    </location>
</feature>
<dbReference type="PANTHER" id="PTHR30329">
    <property type="entry name" value="STATOR ELEMENT OF FLAGELLAR MOTOR COMPLEX"/>
    <property type="match status" value="1"/>
</dbReference>
<dbReference type="InterPro" id="IPR006664">
    <property type="entry name" value="OMP_bac"/>
</dbReference>
<keyword evidence="5" id="KW-0732">Signal</keyword>
<dbReference type="Pfam" id="PF00691">
    <property type="entry name" value="OmpA"/>
    <property type="match status" value="1"/>
</dbReference>